<protein>
    <submittedName>
        <fullName evidence="1">Uncharacterized protein</fullName>
    </submittedName>
</protein>
<evidence type="ECO:0000313" key="1">
    <source>
        <dbReference type="EMBL" id="KAH7846752.1"/>
    </source>
</evidence>
<dbReference type="EMBL" id="CM037155">
    <property type="protein sequence ID" value="KAH7846752.1"/>
    <property type="molecule type" value="Genomic_DNA"/>
</dbReference>
<dbReference type="Proteomes" id="UP000828048">
    <property type="component" value="Chromosome 5"/>
</dbReference>
<organism evidence="1 2">
    <name type="scientific">Vaccinium darrowii</name>
    <dbReference type="NCBI Taxonomy" id="229202"/>
    <lineage>
        <taxon>Eukaryota</taxon>
        <taxon>Viridiplantae</taxon>
        <taxon>Streptophyta</taxon>
        <taxon>Embryophyta</taxon>
        <taxon>Tracheophyta</taxon>
        <taxon>Spermatophyta</taxon>
        <taxon>Magnoliopsida</taxon>
        <taxon>eudicotyledons</taxon>
        <taxon>Gunneridae</taxon>
        <taxon>Pentapetalae</taxon>
        <taxon>asterids</taxon>
        <taxon>Ericales</taxon>
        <taxon>Ericaceae</taxon>
        <taxon>Vaccinioideae</taxon>
        <taxon>Vaccinieae</taxon>
        <taxon>Vaccinium</taxon>
    </lineage>
</organism>
<comment type="caution">
    <text evidence="1">The sequence shown here is derived from an EMBL/GenBank/DDBJ whole genome shotgun (WGS) entry which is preliminary data.</text>
</comment>
<proteinExistence type="predicted"/>
<accession>A0ACB7Y0M6</accession>
<reference evidence="1 2" key="1">
    <citation type="journal article" date="2021" name="Hortic Res">
        <title>High-quality reference genome and annotation aids understanding of berry development for evergreen blueberry (Vaccinium darrowii).</title>
        <authorList>
            <person name="Yu J."/>
            <person name="Hulse-Kemp A.M."/>
            <person name="Babiker E."/>
            <person name="Staton M."/>
        </authorList>
    </citation>
    <scope>NUCLEOTIDE SEQUENCE [LARGE SCALE GENOMIC DNA]</scope>
    <source>
        <strain evidence="2">cv. NJ 8807/NJ 8810</strain>
        <tissue evidence="1">Young leaf</tissue>
    </source>
</reference>
<gene>
    <name evidence="1" type="ORF">Vadar_017763</name>
</gene>
<name>A0ACB7Y0M6_9ERIC</name>
<evidence type="ECO:0000313" key="2">
    <source>
        <dbReference type="Proteomes" id="UP000828048"/>
    </source>
</evidence>
<sequence>MEAQAYNSQQHNHQRGEGEEQPMKKPSSSGAVPPMPQGLGCIEEQPRIPFPSFIDVVLDSDFTAEEGEIYDKICVESDGFDCPYVRPEIKIPGLLKPYPLENISDVERKEVDYMADLGLKHYNDLNGSSYQLVEVIKATLRFSNGCIFSITLRAKDDKSGSPPQNFQARVYDSTSKYKVLFCRVEGNAETTSSGDLDKCPGCWEPKPPIFIPIGYSASGHLMYGSSSDVQTITANNAKGPPLPCTAAPTSTPAPRMVSPAFEMQHEKYVFLSMKVLNIRHISLAVFVCRSPGETIQLQ</sequence>
<keyword evidence="2" id="KW-1185">Reference proteome</keyword>